<feature type="repeat" description="PPR" evidence="2">
    <location>
        <begin position="95"/>
        <end position="129"/>
    </location>
</feature>
<dbReference type="Gene3D" id="1.25.40.10">
    <property type="entry name" value="Tetratricopeptide repeat domain"/>
    <property type="match status" value="1"/>
</dbReference>
<accession>A0AAU9LKB4</accession>
<dbReference type="EMBL" id="CAKMRJ010000001">
    <property type="protein sequence ID" value="CAH1414807.1"/>
    <property type="molecule type" value="Genomic_DNA"/>
</dbReference>
<organism evidence="3 4">
    <name type="scientific">Lactuca virosa</name>
    <dbReference type="NCBI Taxonomy" id="75947"/>
    <lineage>
        <taxon>Eukaryota</taxon>
        <taxon>Viridiplantae</taxon>
        <taxon>Streptophyta</taxon>
        <taxon>Embryophyta</taxon>
        <taxon>Tracheophyta</taxon>
        <taxon>Spermatophyta</taxon>
        <taxon>Magnoliopsida</taxon>
        <taxon>eudicotyledons</taxon>
        <taxon>Gunneridae</taxon>
        <taxon>Pentapetalae</taxon>
        <taxon>asterids</taxon>
        <taxon>campanulids</taxon>
        <taxon>Asterales</taxon>
        <taxon>Asteraceae</taxon>
        <taxon>Cichorioideae</taxon>
        <taxon>Cichorieae</taxon>
        <taxon>Lactucinae</taxon>
        <taxon>Lactuca</taxon>
    </lineage>
</organism>
<name>A0AAU9LKB4_9ASTR</name>
<sequence length="131" mass="15416">MFVAYSEHGFFEESMKLFSKMRRKDVFPSKSTFCVLLSVNVELFSTTYRGLLHSLAEKTGLIKYKNVEDTLIYMYLRTRYITAVEEVFFSMTYCDIVTWNMMICGYCLHGFGYESLDLFHEMLELGKILIV</sequence>
<dbReference type="Proteomes" id="UP001157418">
    <property type="component" value="Unassembled WGS sequence"/>
</dbReference>
<dbReference type="PROSITE" id="PS51375">
    <property type="entry name" value="PPR"/>
    <property type="match status" value="2"/>
</dbReference>
<dbReference type="InterPro" id="IPR011990">
    <property type="entry name" value="TPR-like_helical_dom_sf"/>
</dbReference>
<keyword evidence="1" id="KW-0677">Repeat</keyword>
<feature type="repeat" description="PPR" evidence="2">
    <location>
        <begin position="1"/>
        <end position="28"/>
    </location>
</feature>
<dbReference type="AlphaFoldDB" id="A0AAU9LKB4"/>
<comment type="caution">
    <text evidence="3">The sequence shown here is derived from an EMBL/GenBank/DDBJ whole genome shotgun (WGS) entry which is preliminary data.</text>
</comment>
<evidence type="ECO:0008006" key="5">
    <source>
        <dbReference type="Google" id="ProtNLM"/>
    </source>
</evidence>
<dbReference type="PANTHER" id="PTHR47926">
    <property type="entry name" value="PENTATRICOPEPTIDE REPEAT-CONTAINING PROTEIN"/>
    <property type="match status" value="1"/>
</dbReference>
<dbReference type="InterPro" id="IPR002885">
    <property type="entry name" value="PPR_rpt"/>
</dbReference>
<evidence type="ECO:0000256" key="1">
    <source>
        <dbReference type="ARBA" id="ARBA00022737"/>
    </source>
</evidence>
<dbReference type="InterPro" id="IPR046960">
    <property type="entry name" value="PPR_At4g14850-like_plant"/>
</dbReference>
<dbReference type="GO" id="GO:0009451">
    <property type="term" value="P:RNA modification"/>
    <property type="evidence" value="ECO:0007669"/>
    <property type="project" value="InterPro"/>
</dbReference>
<proteinExistence type="predicted"/>
<dbReference type="Pfam" id="PF01535">
    <property type="entry name" value="PPR"/>
    <property type="match status" value="2"/>
</dbReference>
<dbReference type="NCBIfam" id="TIGR00756">
    <property type="entry name" value="PPR"/>
    <property type="match status" value="2"/>
</dbReference>
<evidence type="ECO:0000313" key="4">
    <source>
        <dbReference type="Proteomes" id="UP001157418"/>
    </source>
</evidence>
<dbReference type="GO" id="GO:0003723">
    <property type="term" value="F:RNA binding"/>
    <property type="evidence" value="ECO:0007669"/>
    <property type="project" value="InterPro"/>
</dbReference>
<reference evidence="3 4" key="1">
    <citation type="submission" date="2022-01" db="EMBL/GenBank/DDBJ databases">
        <authorList>
            <person name="Xiong W."/>
            <person name="Schranz E."/>
        </authorList>
    </citation>
    <scope>NUCLEOTIDE SEQUENCE [LARGE SCALE GENOMIC DNA]</scope>
</reference>
<evidence type="ECO:0000313" key="3">
    <source>
        <dbReference type="EMBL" id="CAH1414807.1"/>
    </source>
</evidence>
<protein>
    <recommendedName>
        <fullName evidence="5">Pentatricopeptide repeat-containing protein</fullName>
    </recommendedName>
</protein>
<keyword evidence="4" id="KW-1185">Reference proteome</keyword>
<evidence type="ECO:0000256" key="2">
    <source>
        <dbReference type="PROSITE-ProRule" id="PRU00708"/>
    </source>
</evidence>
<gene>
    <name evidence="3" type="ORF">LVIROSA_LOCUS2698</name>
</gene>